<dbReference type="AlphaFoldDB" id="B3EJQ7"/>
<gene>
    <name evidence="1" type="ordered locus">Cphamn1_1500</name>
</gene>
<name>B3EJQ7_CHLPB</name>
<reference evidence="1" key="1">
    <citation type="submission" date="2008-06" db="EMBL/GenBank/DDBJ databases">
        <title>Complete sequence of Chlorobium phaeobacteroides BS1.</title>
        <authorList>
            <consortium name="US DOE Joint Genome Institute"/>
            <person name="Lucas S."/>
            <person name="Copeland A."/>
            <person name="Lapidus A."/>
            <person name="Glavina del Rio T."/>
            <person name="Dalin E."/>
            <person name="Tice H."/>
            <person name="Bruce D."/>
            <person name="Goodwin L."/>
            <person name="Pitluck S."/>
            <person name="Schmutz J."/>
            <person name="Larimer F."/>
            <person name="Land M."/>
            <person name="Hauser L."/>
            <person name="Kyrpides N."/>
            <person name="Ovchinnikova G."/>
            <person name="Li T."/>
            <person name="Liu Z."/>
            <person name="Zhao F."/>
            <person name="Overmann J."/>
            <person name="Bryant D.A."/>
            <person name="Richardson P."/>
        </authorList>
    </citation>
    <scope>NUCLEOTIDE SEQUENCE [LARGE SCALE GENOMIC DNA]</scope>
    <source>
        <strain evidence="1">BS1</strain>
    </source>
</reference>
<evidence type="ECO:0000313" key="1">
    <source>
        <dbReference type="EMBL" id="ACE04426.1"/>
    </source>
</evidence>
<proteinExistence type="predicted"/>
<dbReference type="EMBL" id="CP001101">
    <property type="protein sequence ID" value="ACE04426.1"/>
    <property type="molecule type" value="Genomic_DNA"/>
</dbReference>
<sequence>MGLSVILHLLRYRELAVVHYSGVPCALHLQQAQQSLNVGLPMDLPSAGDMYELMKIKKTGCLHSFSDSNDHITYDLHQQIGPFMLNIVPASFRHNPLTV</sequence>
<accession>B3EJQ7</accession>
<organism evidence="1">
    <name type="scientific">Chlorobium phaeobacteroides (strain BS1)</name>
    <dbReference type="NCBI Taxonomy" id="331678"/>
    <lineage>
        <taxon>Bacteria</taxon>
        <taxon>Pseudomonadati</taxon>
        <taxon>Chlorobiota</taxon>
        <taxon>Chlorobiia</taxon>
        <taxon>Chlorobiales</taxon>
        <taxon>Chlorobiaceae</taxon>
        <taxon>Chlorobium/Pelodictyon group</taxon>
        <taxon>Chlorobium</taxon>
    </lineage>
</organism>
<dbReference type="KEGG" id="cpb:Cphamn1_1500"/>
<dbReference type="HOGENOM" id="CLU_2315199_0_0_10"/>
<protein>
    <submittedName>
        <fullName evidence="1">Uncharacterized protein</fullName>
    </submittedName>
</protein>